<dbReference type="SUPFAM" id="SSF51338">
    <property type="entry name" value="Composite domain of metallo-dependent hydrolases"/>
    <property type="match status" value="1"/>
</dbReference>
<dbReference type="SUPFAM" id="SSF51556">
    <property type="entry name" value="Metallo-dependent hydrolases"/>
    <property type="match status" value="1"/>
</dbReference>
<dbReference type="NCBIfam" id="NF004636">
    <property type="entry name" value="PRK05985.1"/>
    <property type="match status" value="1"/>
</dbReference>
<dbReference type="PROSITE" id="PS01137">
    <property type="entry name" value="TATD_1"/>
    <property type="match status" value="1"/>
</dbReference>
<dbReference type="InterPro" id="IPR018228">
    <property type="entry name" value="DNase_TatD-rel_CS"/>
</dbReference>
<dbReference type="Proteomes" id="UP000305778">
    <property type="component" value="Unassembled WGS sequence"/>
</dbReference>
<dbReference type="RefSeq" id="WP_136723883.1">
    <property type="nucleotide sequence ID" value="NZ_SUMC01000010.1"/>
</dbReference>
<keyword evidence="3" id="KW-1185">Reference proteome</keyword>
<evidence type="ECO:0000313" key="3">
    <source>
        <dbReference type="Proteomes" id="UP000305778"/>
    </source>
</evidence>
<name>A0A4U0SPF2_9ACTN</name>
<dbReference type="OrthoDB" id="3366604at2"/>
<protein>
    <submittedName>
        <fullName evidence="2">Cytosine deaminase</fullName>
    </submittedName>
</protein>
<dbReference type="InterPro" id="IPR052349">
    <property type="entry name" value="Metallo-hydrolase_Enzymes"/>
</dbReference>
<dbReference type="EMBL" id="SUMC01000010">
    <property type="protein sequence ID" value="TKA11043.1"/>
    <property type="molecule type" value="Genomic_DNA"/>
</dbReference>
<accession>A0A4U0SPF2</accession>
<reference evidence="2 3" key="1">
    <citation type="submission" date="2019-04" db="EMBL/GenBank/DDBJ databases">
        <title>Streptomyces oryziradicis sp. nov., a novel actinomycete isolated from rhizosphere soil of rice (Oryza sativa L.).</title>
        <authorList>
            <person name="Li C."/>
        </authorList>
    </citation>
    <scope>NUCLEOTIDE SEQUENCE [LARGE SCALE GENOMIC DNA]</scope>
    <source>
        <strain evidence="2 3">NEAU-C40</strain>
    </source>
</reference>
<dbReference type="InterPro" id="IPR013108">
    <property type="entry name" value="Amidohydro_3"/>
</dbReference>
<sequence length="393" mass="41262">MNDLLLRGGRPGGGAPADVLIKDGCIASIAPSIDANGAEVEELAGRLILPAFVDAHCHLDKTLWGGPWVPNTSGTELVQMIENGRARRAEFGIPNEDHVTALLEQMVTRGTSYVRTHTDIDPEIGLTGVEAVLAAAAQLKGKVTVEQVAFPQCGLLIKPGTAELMEEALKAGVGTVGGLDPAGVDRDAVGHLDIVFGLADKHGARVDIHLHDRGSLGAWEFELIIERTKALGLQGRVVISHALAIGEVDGDQQDRLAEALAEAGVGLTTCAIYSDPVPPVVKLLNAGANVALGNDGIRDLWSPYGNGDMLERAMHLAYRSYFRTAEDIEVALEAATYGGARALGLVSYGLREGASADLVTVDARTPAEAVMARPTRSLVLKSGRVVARDGALC</sequence>
<feature type="domain" description="Amidohydrolase 3" evidence="1">
    <location>
        <begin position="142"/>
        <end position="387"/>
    </location>
</feature>
<dbReference type="Gene3D" id="2.30.40.10">
    <property type="entry name" value="Urease, subunit C, domain 1"/>
    <property type="match status" value="1"/>
</dbReference>
<dbReference type="Pfam" id="PF07969">
    <property type="entry name" value="Amidohydro_3"/>
    <property type="match status" value="1"/>
</dbReference>
<dbReference type="InterPro" id="IPR011059">
    <property type="entry name" value="Metal-dep_hydrolase_composite"/>
</dbReference>
<proteinExistence type="predicted"/>
<dbReference type="Gene3D" id="3.20.20.140">
    <property type="entry name" value="Metal-dependent hydrolases"/>
    <property type="match status" value="1"/>
</dbReference>
<dbReference type="CDD" id="cd01293">
    <property type="entry name" value="Bact_CD"/>
    <property type="match status" value="1"/>
</dbReference>
<gene>
    <name evidence="2" type="ORF">FCI23_13890</name>
</gene>
<dbReference type="PANTHER" id="PTHR32027">
    <property type="entry name" value="CYTOSINE DEAMINASE"/>
    <property type="match status" value="1"/>
</dbReference>
<comment type="caution">
    <text evidence="2">The sequence shown here is derived from an EMBL/GenBank/DDBJ whole genome shotgun (WGS) entry which is preliminary data.</text>
</comment>
<evidence type="ECO:0000313" key="2">
    <source>
        <dbReference type="EMBL" id="TKA11043.1"/>
    </source>
</evidence>
<dbReference type="GO" id="GO:0016814">
    <property type="term" value="F:hydrolase activity, acting on carbon-nitrogen (but not peptide) bonds, in cyclic amidines"/>
    <property type="evidence" value="ECO:0007669"/>
    <property type="project" value="TreeGrafter"/>
</dbReference>
<organism evidence="2 3">
    <name type="scientific">Actinacidiphila oryziradicis</name>
    <dbReference type="NCBI Taxonomy" id="2571141"/>
    <lineage>
        <taxon>Bacteria</taxon>
        <taxon>Bacillati</taxon>
        <taxon>Actinomycetota</taxon>
        <taxon>Actinomycetes</taxon>
        <taxon>Kitasatosporales</taxon>
        <taxon>Streptomycetaceae</taxon>
        <taxon>Actinacidiphila</taxon>
    </lineage>
</organism>
<dbReference type="AlphaFoldDB" id="A0A4U0SPF2"/>
<dbReference type="PANTHER" id="PTHR32027:SF9">
    <property type="entry name" value="BLL3847 PROTEIN"/>
    <property type="match status" value="1"/>
</dbReference>
<dbReference type="InterPro" id="IPR032466">
    <property type="entry name" value="Metal_Hydrolase"/>
</dbReference>
<evidence type="ECO:0000259" key="1">
    <source>
        <dbReference type="Pfam" id="PF07969"/>
    </source>
</evidence>